<feature type="domain" description="SKP1 component dimerisation" evidence="4">
    <location>
        <begin position="111"/>
        <end position="146"/>
    </location>
</feature>
<evidence type="ECO:0000259" key="5">
    <source>
        <dbReference type="Pfam" id="PF03931"/>
    </source>
</evidence>
<feature type="domain" description="SKP1 component POZ" evidence="5">
    <location>
        <begin position="10"/>
        <end position="72"/>
    </location>
</feature>
<dbReference type="InterPro" id="IPR011333">
    <property type="entry name" value="SKP1/BTB/POZ_sf"/>
</dbReference>
<dbReference type="SUPFAM" id="SSF54695">
    <property type="entry name" value="POZ domain"/>
    <property type="match status" value="1"/>
</dbReference>
<reference evidence="7" key="1">
    <citation type="submission" date="2025-08" db="UniProtKB">
        <authorList>
            <consortium name="RefSeq"/>
        </authorList>
    </citation>
    <scope>IDENTIFICATION</scope>
    <source>
        <tissue evidence="7">Etiolated seedlings</tissue>
    </source>
</reference>
<dbReference type="RefSeq" id="XP_012575686.1">
    <property type="nucleotide sequence ID" value="XM_012720232.1"/>
</dbReference>
<dbReference type="GO" id="GO:0009867">
    <property type="term" value="P:jasmonic acid mediated signaling pathway"/>
    <property type="evidence" value="ECO:0007669"/>
    <property type="project" value="UniProtKB-ARBA"/>
</dbReference>
<comment type="pathway">
    <text evidence="1">Protein modification; protein ubiquitination.</text>
</comment>
<keyword evidence="3" id="KW-0833">Ubl conjugation pathway</keyword>
<gene>
    <name evidence="7" type="primary">LOC101494048</name>
</gene>
<dbReference type="SUPFAM" id="SSF81382">
    <property type="entry name" value="Skp1 dimerisation domain-like"/>
    <property type="match status" value="1"/>
</dbReference>
<evidence type="ECO:0000256" key="3">
    <source>
        <dbReference type="ARBA" id="ARBA00022786"/>
    </source>
</evidence>
<comment type="similarity">
    <text evidence="2">Belongs to the SKP1 family.</text>
</comment>
<dbReference type="AlphaFoldDB" id="A0A1S3EL62"/>
<evidence type="ECO:0000313" key="7">
    <source>
        <dbReference type="RefSeq" id="XP_012575686.1"/>
    </source>
</evidence>
<protein>
    <submittedName>
        <fullName evidence="7">SKP1-like protein 21</fullName>
    </submittedName>
</protein>
<accession>A0A1S3EL62</accession>
<keyword evidence="6" id="KW-1185">Reference proteome</keyword>
<dbReference type="InterPro" id="IPR016073">
    <property type="entry name" value="Skp1_comp_POZ"/>
</dbReference>
<dbReference type="Pfam" id="PF01466">
    <property type="entry name" value="Skp1"/>
    <property type="match status" value="1"/>
</dbReference>
<dbReference type="Gene3D" id="3.30.710.10">
    <property type="entry name" value="Potassium Channel Kv1.1, Chain A"/>
    <property type="match status" value="1"/>
</dbReference>
<dbReference type="eggNOG" id="KOG1724">
    <property type="taxonomic scope" value="Eukaryota"/>
</dbReference>
<dbReference type="SMART" id="SM00512">
    <property type="entry name" value="Skp1"/>
    <property type="match status" value="1"/>
</dbReference>
<dbReference type="Pfam" id="PF03931">
    <property type="entry name" value="Skp1_POZ"/>
    <property type="match status" value="1"/>
</dbReference>
<name>A0A1S3EL62_CICAR</name>
<dbReference type="InterPro" id="IPR001232">
    <property type="entry name" value="SKP1-like"/>
</dbReference>
<dbReference type="InterPro" id="IPR016897">
    <property type="entry name" value="SKP1"/>
</dbReference>
<dbReference type="Proteomes" id="UP000087171">
    <property type="component" value="Unplaced"/>
</dbReference>
<dbReference type="PaxDb" id="3827-XP_004515207.1"/>
<evidence type="ECO:0000256" key="2">
    <source>
        <dbReference type="ARBA" id="ARBA00009993"/>
    </source>
</evidence>
<proteinExistence type="inferred from homology"/>
<evidence type="ECO:0000313" key="6">
    <source>
        <dbReference type="Proteomes" id="UP000087171"/>
    </source>
</evidence>
<evidence type="ECO:0000259" key="4">
    <source>
        <dbReference type="Pfam" id="PF01466"/>
    </source>
</evidence>
<dbReference type="GeneID" id="101494048"/>
<organism evidence="6 7">
    <name type="scientific">Cicer arietinum</name>
    <name type="common">Chickpea</name>
    <name type="synonym">Garbanzo</name>
    <dbReference type="NCBI Taxonomy" id="3827"/>
    <lineage>
        <taxon>Eukaryota</taxon>
        <taxon>Viridiplantae</taxon>
        <taxon>Streptophyta</taxon>
        <taxon>Embryophyta</taxon>
        <taxon>Tracheophyta</taxon>
        <taxon>Spermatophyta</taxon>
        <taxon>Magnoliopsida</taxon>
        <taxon>eudicotyledons</taxon>
        <taxon>Gunneridae</taxon>
        <taxon>Pentapetalae</taxon>
        <taxon>rosids</taxon>
        <taxon>fabids</taxon>
        <taxon>Fabales</taxon>
        <taxon>Fabaceae</taxon>
        <taxon>Papilionoideae</taxon>
        <taxon>50 kb inversion clade</taxon>
        <taxon>NPAAA clade</taxon>
        <taxon>Hologalegina</taxon>
        <taxon>IRL clade</taxon>
        <taxon>Cicereae</taxon>
        <taxon>Cicer</taxon>
    </lineage>
</organism>
<dbReference type="STRING" id="3827.A0A1S3EL62"/>
<sequence>MGFKMIKSYIWLRTEDGSIQQVEKSIAISSPMICEEIVVNGKGSSKNCAVSLPECVTTEILGLILNYCQFHQVTGRSDKERKNFDDTFVRTDTSTLCLLATAAEKLQLNHLLQLICKALAREFQGNSPDKIREKFHIQDDLTEEEKLKPLKNMTHHPHIRLLNKLNARKLKELNDKNKFKDVEVAEDLKDERSIDDILSFINGTGEGVELFCFTHENENLDNALEASSSKHSVGPDLPNIDLSPNVEFMESDFADDLDPVLQAEIDRLDT</sequence>
<dbReference type="InterPro" id="IPR036296">
    <property type="entry name" value="SKP1-like_dim_sf"/>
</dbReference>
<dbReference type="InterPro" id="IPR016072">
    <property type="entry name" value="Skp1_comp_dimer"/>
</dbReference>
<dbReference type="PANTHER" id="PTHR11165">
    <property type="entry name" value="SKP1"/>
    <property type="match status" value="1"/>
</dbReference>
<dbReference type="OrthoDB" id="2342932at2759"/>
<dbReference type="GO" id="GO:0016567">
    <property type="term" value="P:protein ubiquitination"/>
    <property type="evidence" value="ECO:0007669"/>
    <property type="project" value="UniProtKB-UniPathway"/>
</dbReference>
<dbReference type="KEGG" id="cam:101494048"/>
<dbReference type="GO" id="GO:0006511">
    <property type="term" value="P:ubiquitin-dependent protein catabolic process"/>
    <property type="evidence" value="ECO:0007669"/>
    <property type="project" value="InterPro"/>
</dbReference>
<evidence type="ECO:0000256" key="1">
    <source>
        <dbReference type="ARBA" id="ARBA00004906"/>
    </source>
</evidence>
<dbReference type="UniPathway" id="UPA00143"/>